<accession>U9SXL3</accession>
<evidence type="ECO:0000256" key="1">
    <source>
        <dbReference type="SAM" id="MobiDB-lite"/>
    </source>
</evidence>
<gene>
    <name evidence="3" type="ORF">GLOINDRAFT_87328</name>
</gene>
<dbReference type="AlphaFoldDB" id="U9SXL3"/>
<reference evidence="3" key="1">
    <citation type="submission" date="2013-07" db="EMBL/GenBank/DDBJ databases">
        <title>The genome of an arbuscular mycorrhizal fungus provides insights into the evolution of the oldest plant symbiosis.</title>
        <authorList>
            <consortium name="DOE Joint Genome Institute"/>
            <person name="Tisserant E."/>
            <person name="Malbreil M."/>
            <person name="Kuo A."/>
            <person name="Kohler A."/>
            <person name="Symeonidi A."/>
            <person name="Balestrini R."/>
            <person name="Charron P."/>
            <person name="Duensing N."/>
            <person name="Frei-dit-Frey N."/>
            <person name="Gianinazzi-Pearson V."/>
            <person name="Gilbert B."/>
            <person name="Handa Y."/>
            <person name="Hijri M."/>
            <person name="Kaul R."/>
            <person name="Kawaguchi M."/>
            <person name="Krajinski F."/>
            <person name="Lammers P."/>
            <person name="Lapierre D."/>
            <person name="Masclaux F.G."/>
            <person name="Murat C."/>
            <person name="Morin E."/>
            <person name="Ndikumana S."/>
            <person name="Pagni M."/>
            <person name="Petitpierre D."/>
            <person name="Requena N."/>
            <person name="Rosikiewicz P."/>
            <person name="Riley R."/>
            <person name="Saito K."/>
            <person name="San Clemente H."/>
            <person name="Shapiro H."/>
            <person name="van Tuinen D."/>
            <person name="Becard G."/>
            <person name="Bonfante P."/>
            <person name="Paszkowski U."/>
            <person name="Shachar-Hill Y."/>
            <person name="Young J.P."/>
            <person name="Sanders I.R."/>
            <person name="Henrissat B."/>
            <person name="Rensing S.A."/>
            <person name="Grigoriev I.V."/>
            <person name="Corradi N."/>
            <person name="Roux C."/>
            <person name="Martin F."/>
        </authorList>
    </citation>
    <scope>NUCLEOTIDE SEQUENCE</scope>
    <source>
        <strain evidence="3">DAOM 197198</strain>
    </source>
</reference>
<dbReference type="EMBL" id="KI297039">
    <property type="protein sequence ID" value="ESA00664.1"/>
    <property type="molecule type" value="Genomic_DNA"/>
</dbReference>
<dbReference type="HOGENOM" id="CLU_125601_0_0_1"/>
<sequence>MVRGNVRARRAKISQKKRRQWSAREKLMVIAYYEQGYSKRSTAAKFEIEPKQLRDWLKNKDQLMIVAPYIQKLVKGRGIEANDEIHEESSNSDYEPDDNGSDDSDNSGCESDDDYYNKNENRNVLQDWN</sequence>
<organism evidence="3">
    <name type="scientific">Rhizophagus irregularis (strain DAOM 181602 / DAOM 197198 / MUCL 43194)</name>
    <name type="common">Arbuscular mycorrhizal fungus</name>
    <name type="synonym">Glomus intraradices</name>
    <dbReference type="NCBI Taxonomy" id="747089"/>
    <lineage>
        <taxon>Eukaryota</taxon>
        <taxon>Fungi</taxon>
        <taxon>Fungi incertae sedis</taxon>
        <taxon>Mucoromycota</taxon>
        <taxon>Glomeromycotina</taxon>
        <taxon>Glomeromycetes</taxon>
        <taxon>Glomerales</taxon>
        <taxon>Glomeraceae</taxon>
        <taxon>Rhizophagus</taxon>
    </lineage>
</organism>
<name>U9SXL3_RHIID</name>
<evidence type="ECO:0000313" key="3">
    <source>
        <dbReference type="EMBL" id="ESA00664.1"/>
    </source>
</evidence>
<dbReference type="Pfam" id="PF04218">
    <property type="entry name" value="CENP-B_N"/>
    <property type="match status" value="1"/>
</dbReference>
<dbReference type="VEuPathDB" id="FungiDB:RhiirFUN_022366"/>
<protein>
    <recommendedName>
        <fullName evidence="2">HTH psq-type domain-containing protein</fullName>
    </recommendedName>
</protein>
<evidence type="ECO:0000259" key="2">
    <source>
        <dbReference type="Pfam" id="PF04218"/>
    </source>
</evidence>
<dbReference type="GO" id="GO:0003677">
    <property type="term" value="F:DNA binding"/>
    <property type="evidence" value="ECO:0007669"/>
    <property type="project" value="InterPro"/>
</dbReference>
<dbReference type="InterPro" id="IPR009057">
    <property type="entry name" value="Homeodomain-like_sf"/>
</dbReference>
<dbReference type="InterPro" id="IPR007889">
    <property type="entry name" value="HTH_Psq"/>
</dbReference>
<feature type="region of interest" description="Disordered" evidence="1">
    <location>
        <begin position="81"/>
        <end position="129"/>
    </location>
</feature>
<dbReference type="Gene3D" id="1.10.10.60">
    <property type="entry name" value="Homeodomain-like"/>
    <property type="match status" value="1"/>
</dbReference>
<dbReference type="SUPFAM" id="SSF46689">
    <property type="entry name" value="Homeodomain-like"/>
    <property type="match status" value="1"/>
</dbReference>
<proteinExistence type="predicted"/>
<feature type="domain" description="HTH psq-type" evidence="2">
    <location>
        <begin position="16"/>
        <end position="63"/>
    </location>
</feature>
<feature type="compositionally biased region" description="Acidic residues" evidence="1">
    <location>
        <begin position="94"/>
        <end position="114"/>
    </location>
</feature>